<dbReference type="FunFam" id="2.60.40.1150:FF:000002">
    <property type="entry name" value="Beta-adaptin-like protein C"/>
    <property type="match status" value="1"/>
</dbReference>
<dbReference type="SUPFAM" id="SSF49348">
    <property type="entry name" value="Clathrin adaptor appendage domain"/>
    <property type="match status" value="1"/>
</dbReference>
<gene>
    <name evidence="8" type="ORF">TVAG_430250</name>
</gene>
<evidence type="ECO:0000256" key="5">
    <source>
        <dbReference type="ARBA" id="ARBA00023136"/>
    </source>
</evidence>
<dbReference type="Pfam" id="PF01602">
    <property type="entry name" value="Adaptin_N"/>
    <property type="match status" value="1"/>
</dbReference>
<protein>
    <recommendedName>
        <fullName evidence="6">AP complex subunit beta</fullName>
    </recommendedName>
</protein>
<dbReference type="eggNOG" id="KOG1061">
    <property type="taxonomic scope" value="Eukaryota"/>
</dbReference>
<sequence length="715" mass="80540">MNMNFKYEGGGNTELAQLRDKLDGNDPSKRKDAAKYVVSLMRAGENMQNVFSSMLRCVKTDDIELKKLVYLYLVHYSPHEPEQAIMAVNTFIKDADDSNPLIRALAIRNMCRIKLENVGEHMIQPLMKSLKDQDPYVRKTAVFGVAKLYDFIPESVENSGLFKTLLSLLKDDNPLVVANTTAVILEINERRSTPIFHLNSETIGPMLSAISSCSEWCQTTLLDSLSHYKPETHEDATFLIDRLIPFLKSSNPAAVIGSFKCIFLFMELDQRNPVDLFPQIIPPFITLVASSDNEIQYVVLRTLSLFVLKYPKALAKEYRIFFCKYNDPNYVKIEKLDILVTICSSQTAQMVLDELQENCNSVDVAFVQKSVRAIGQIAVKIEASARRCVDILVQLVQGKADYALEEAIIVMTDILRKYPGVFENVIGTVCQSLENVKAPRAKAAGIWILGEYNRLIEHVDMLLDPFLDTFHDEEPLVQLQLLVAFVKVYLEKPDQTKDQLQFILNEATKAGNVPDVRQRALLYWKLLMSEGNVAKDVVVFSKDTVVHSGVSYTDEVLTELIRNMGSVSGVLHIVPGDFIKRQKFVPDDNNDTDDERNYKMLKVWIKTPQNQTLECNFLSLEIDYDPTSIYLRITNKTPEKLSNLQFAMSRNSQGLIIAGAQSFPPFIEPQQSATAVIPVMVDQTTVDSLAQQVQLAVNTNAGVVFSADTIPSIYV</sequence>
<dbReference type="AlphaFoldDB" id="A2E351"/>
<dbReference type="InterPro" id="IPR016342">
    <property type="entry name" value="AP_complex_bsu_1_2_4"/>
</dbReference>
<dbReference type="SUPFAM" id="SSF48371">
    <property type="entry name" value="ARM repeat"/>
    <property type="match status" value="1"/>
</dbReference>
<evidence type="ECO:0000313" key="8">
    <source>
        <dbReference type="EMBL" id="EAY12861.1"/>
    </source>
</evidence>
<dbReference type="InterPro" id="IPR011989">
    <property type="entry name" value="ARM-like"/>
</dbReference>
<dbReference type="OrthoDB" id="10254310at2759"/>
<evidence type="ECO:0000256" key="3">
    <source>
        <dbReference type="ARBA" id="ARBA00022448"/>
    </source>
</evidence>
<dbReference type="SMR" id="A2E351"/>
<dbReference type="InterPro" id="IPR026739">
    <property type="entry name" value="AP_beta"/>
</dbReference>
<dbReference type="InterPro" id="IPR002553">
    <property type="entry name" value="Clathrin/coatomer_adapt-like_N"/>
</dbReference>
<reference evidence="8" key="1">
    <citation type="submission" date="2006-10" db="EMBL/GenBank/DDBJ databases">
        <authorList>
            <person name="Amadeo P."/>
            <person name="Zhao Q."/>
            <person name="Wortman J."/>
            <person name="Fraser-Liggett C."/>
            <person name="Carlton J."/>
        </authorList>
    </citation>
    <scope>NUCLEOTIDE SEQUENCE</scope>
    <source>
        <strain evidence="8">G3</strain>
    </source>
</reference>
<dbReference type="PANTHER" id="PTHR11134">
    <property type="entry name" value="ADAPTOR COMPLEX SUBUNIT BETA FAMILY MEMBER"/>
    <property type="match status" value="1"/>
</dbReference>
<dbReference type="EMBL" id="DS113294">
    <property type="protein sequence ID" value="EAY12861.1"/>
    <property type="molecule type" value="Genomic_DNA"/>
</dbReference>
<dbReference type="RefSeq" id="XP_001325084.1">
    <property type="nucleotide sequence ID" value="XM_001325049.1"/>
</dbReference>
<keyword evidence="9" id="KW-1185">Reference proteome</keyword>
<reference evidence="8" key="2">
    <citation type="journal article" date="2007" name="Science">
        <title>Draft genome sequence of the sexually transmitted pathogen Trichomonas vaginalis.</title>
        <authorList>
            <person name="Carlton J.M."/>
            <person name="Hirt R.P."/>
            <person name="Silva J.C."/>
            <person name="Delcher A.L."/>
            <person name="Schatz M."/>
            <person name="Zhao Q."/>
            <person name="Wortman J.R."/>
            <person name="Bidwell S.L."/>
            <person name="Alsmark U.C.M."/>
            <person name="Besteiro S."/>
            <person name="Sicheritz-Ponten T."/>
            <person name="Noel C.J."/>
            <person name="Dacks J.B."/>
            <person name="Foster P.G."/>
            <person name="Simillion C."/>
            <person name="Van de Peer Y."/>
            <person name="Miranda-Saavedra D."/>
            <person name="Barton G.J."/>
            <person name="Westrop G.D."/>
            <person name="Mueller S."/>
            <person name="Dessi D."/>
            <person name="Fiori P.L."/>
            <person name="Ren Q."/>
            <person name="Paulsen I."/>
            <person name="Zhang H."/>
            <person name="Bastida-Corcuera F.D."/>
            <person name="Simoes-Barbosa A."/>
            <person name="Brown M.T."/>
            <person name="Hayes R.D."/>
            <person name="Mukherjee M."/>
            <person name="Okumura C.Y."/>
            <person name="Schneider R."/>
            <person name="Smith A.J."/>
            <person name="Vanacova S."/>
            <person name="Villalvazo M."/>
            <person name="Haas B.J."/>
            <person name="Pertea M."/>
            <person name="Feldblyum T.V."/>
            <person name="Utterback T.R."/>
            <person name="Shu C.L."/>
            <person name="Osoegawa K."/>
            <person name="de Jong P.J."/>
            <person name="Hrdy I."/>
            <person name="Horvathova L."/>
            <person name="Zubacova Z."/>
            <person name="Dolezal P."/>
            <person name="Malik S.B."/>
            <person name="Logsdon J.M. Jr."/>
            <person name="Henze K."/>
            <person name="Gupta A."/>
            <person name="Wang C.C."/>
            <person name="Dunne R.L."/>
            <person name="Upcroft J.A."/>
            <person name="Upcroft P."/>
            <person name="White O."/>
            <person name="Salzberg S.L."/>
            <person name="Tang P."/>
            <person name="Chiu C.-H."/>
            <person name="Lee Y.-S."/>
            <person name="Embley T.M."/>
            <person name="Coombs G.H."/>
            <person name="Mottram J.C."/>
            <person name="Tachezy J."/>
            <person name="Fraser-Liggett C.M."/>
            <person name="Johnson P.J."/>
        </authorList>
    </citation>
    <scope>NUCLEOTIDE SEQUENCE [LARGE SCALE GENOMIC DNA]</scope>
    <source>
        <strain evidence="8">G3</strain>
    </source>
</reference>
<dbReference type="KEGG" id="tva:4770833"/>
<dbReference type="GO" id="GO:0030117">
    <property type="term" value="C:membrane coat"/>
    <property type="evidence" value="ECO:0007669"/>
    <property type="project" value="InterPro"/>
</dbReference>
<dbReference type="InParanoid" id="A2E351"/>
<proteinExistence type="inferred from homology"/>
<dbReference type="GO" id="GO:0012505">
    <property type="term" value="C:endomembrane system"/>
    <property type="evidence" value="ECO:0007669"/>
    <property type="project" value="UniProtKB-SubCell"/>
</dbReference>
<dbReference type="VEuPathDB" id="TrichDB:TVAG_430250"/>
<dbReference type="GO" id="GO:0016192">
    <property type="term" value="P:vesicle-mediated transport"/>
    <property type="evidence" value="ECO:0000318"/>
    <property type="project" value="GO_Central"/>
</dbReference>
<organism evidence="8 9">
    <name type="scientific">Trichomonas vaginalis (strain ATCC PRA-98 / G3)</name>
    <dbReference type="NCBI Taxonomy" id="412133"/>
    <lineage>
        <taxon>Eukaryota</taxon>
        <taxon>Metamonada</taxon>
        <taxon>Parabasalia</taxon>
        <taxon>Trichomonadida</taxon>
        <taxon>Trichomonadidae</taxon>
        <taxon>Trichomonas</taxon>
    </lineage>
</organism>
<feature type="domain" description="Clathrin/coatomer adaptor adaptin-like N-terminal" evidence="7">
    <location>
        <begin position="12"/>
        <end position="529"/>
    </location>
</feature>
<evidence type="ECO:0000256" key="1">
    <source>
        <dbReference type="ARBA" id="ARBA00004308"/>
    </source>
</evidence>
<evidence type="ECO:0000256" key="4">
    <source>
        <dbReference type="ARBA" id="ARBA00022927"/>
    </source>
</evidence>
<dbReference type="InterPro" id="IPR016024">
    <property type="entry name" value="ARM-type_fold"/>
</dbReference>
<dbReference type="Gene3D" id="2.60.40.1150">
    <property type="match status" value="1"/>
</dbReference>
<name>A2E351_TRIV3</name>
<dbReference type="STRING" id="5722.A2E351"/>
<dbReference type="InterPro" id="IPR013037">
    <property type="entry name" value="Clathrin_b-adaptin_app_Ig-like"/>
</dbReference>
<comment type="similarity">
    <text evidence="2 6">Belongs to the adaptor complexes large subunit family.</text>
</comment>
<evidence type="ECO:0000259" key="7">
    <source>
        <dbReference type="Pfam" id="PF01602"/>
    </source>
</evidence>
<dbReference type="VEuPathDB" id="TrichDB:TVAGG3_1018500"/>
<dbReference type="GO" id="GO:0030276">
    <property type="term" value="F:clathrin binding"/>
    <property type="evidence" value="ECO:0007669"/>
    <property type="project" value="InterPro"/>
</dbReference>
<keyword evidence="4 6" id="KW-0653">Protein transport</keyword>
<evidence type="ECO:0000256" key="6">
    <source>
        <dbReference type="PIRNR" id="PIRNR002291"/>
    </source>
</evidence>
<dbReference type="GO" id="GO:0006886">
    <property type="term" value="P:intracellular protein transport"/>
    <property type="evidence" value="ECO:0007669"/>
    <property type="project" value="InterPro"/>
</dbReference>
<dbReference type="OMA" id="FIQMQIL"/>
<dbReference type="Proteomes" id="UP000001542">
    <property type="component" value="Unassembled WGS sequence"/>
</dbReference>
<evidence type="ECO:0000256" key="2">
    <source>
        <dbReference type="ARBA" id="ARBA00006613"/>
    </source>
</evidence>
<dbReference type="Gene3D" id="1.25.10.10">
    <property type="entry name" value="Leucine-rich Repeat Variant"/>
    <property type="match status" value="1"/>
</dbReference>
<evidence type="ECO:0000313" key="9">
    <source>
        <dbReference type="Proteomes" id="UP000001542"/>
    </source>
</evidence>
<keyword evidence="5 6" id="KW-0472">Membrane</keyword>
<dbReference type="PIRSF" id="PIRSF002291">
    <property type="entry name" value="AP_complex_beta"/>
    <property type="match status" value="1"/>
</dbReference>
<dbReference type="InterPro" id="IPR013041">
    <property type="entry name" value="Clathrin_app_Ig-like_sf"/>
</dbReference>
<dbReference type="FunCoup" id="A2E351">
    <property type="interactions" value="13"/>
</dbReference>
<comment type="subcellular location">
    <subcellularLocation>
        <location evidence="1">Endomembrane system</location>
    </subcellularLocation>
</comment>
<keyword evidence="3 6" id="KW-0813">Transport</keyword>
<accession>A2E351</accession>